<dbReference type="Proteomes" id="UP001290894">
    <property type="component" value="Unassembled WGS sequence"/>
</dbReference>
<organism evidence="2 3">
    <name type="scientific">Stenotrophomonas muris</name>
    <dbReference type="NCBI Taxonomy" id="2963283"/>
    <lineage>
        <taxon>Bacteria</taxon>
        <taxon>Pseudomonadati</taxon>
        <taxon>Pseudomonadota</taxon>
        <taxon>Gammaproteobacteria</taxon>
        <taxon>Lysobacterales</taxon>
        <taxon>Lysobacteraceae</taxon>
        <taxon>Stenotrophomonas</taxon>
    </lineage>
</organism>
<feature type="chain" id="PRO_5046826450" description="SH3 domain-containing protein" evidence="1">
    <location>
        <begin position="23"/>
        <end position="114"/>
    </location>
</feature>
<sequence length="114" mass="12128">MSVLRAPFLAALFMGIAGCSTAPGLLEQAPESFASSKSVQQVTVCLSQTWTQRNKVVRVLPTESGQRIVIDNPVNHGVIAIVELASVPAGTSARYWKGAGLTGWTRDDLKACLD</sequence>
<comment type="caution">
    <text evidence="2">The sequence shown here is derived from an EMBL/GenBank/DDBJ whole genome shotgun (WGS) entry which is preliminary data.</text>
</comment>
<protein>
    <recommendedName>
        <fullName evidence="4">SH3 domain-containing protein</fullName>
    </recommendedName>
</protein>
<evidence type="ECO:0000313" key="2">
    <source>
        <dbReference type="EMBL" id="MDZ7511212.1"/>
    </source>
</evidence>
<proteinExistence type="predicted"/>
<evidence type="ECO:0000313" key="3">
    <source>
        <dbReference type="Proteomes" id="UP001290894"/>
    </source>
</evidence>
<dbReference type="PROSITE" id="PS51257">
    <property type="entry name" value="PROKAR_LIPOPROTEIN"/>
    <property type="match status" value="1"/>
</dbReference>
<keyword evidence="1" id="KW-0732">Signal</keyword>
<accession>A0ABU5MEY7</accession>
<keyword evidence="3" id="KW-1185">Reference proteome</keyword>
<name>A0ABU5MEY7_9GAMM</name>
<dbReference type="RefSeq" id="WP_164077218.1">
    <property type="nucleotide sequence ID" value="NZ_JAXBRA010000034.1"/>
</dbReference>
<evidence type="ECO:0000256" key="1">
    <source>
        <dbReference type="SAM" id="SignalP"/>
    </source>
</evidence>
<gene>
    <name evidence="2" type="ORF">U5F72_05250</name>
</gene>
<dbReference type="EMBL" id="JAXUAC010000007">
    <property type="protein sequence ID" value="MDZ7511212.1"/>
    <property type="molecule type" value="Genomic_DNA"/>
</dbReference>
<feature type="signal peptide" evidence="1">
    <location>
        <begin position="1"/>
        <end position="22"/>
    </location>
</feature>
<evidence type="ECO:0008006" key="4">
    <source>
        <dbReference type="Google" id="ProtNLM"/>
    </source>
</evidence>
<reference evidence="2 3" key="1">
    <citation type="submission" date="2023-12" db="EMBL/GenBank/DDBJ databases">
        <title>'Antibacterial potential of Stenotrophomonas maltophilia cystic fibrosis isolates' (manuscript under preparation).</title>
        <authorList>
            <person name="Crisan C.V."/>
            <person name="Pettis M."/>
            <person name="Goldberg J.B."/>
        </authorList>
    </citation>
    <scope>NUCLEOTIDE SEQUENCE [LARGE SCALE GENOMIC DNA]</scope>
    <source>
        <strain evidence="2 3">CCV155</strain>
    </source>
</reference>